<evidence type="ECO:0000256" key="3">
    <source>
        <dbReference type="ARBA" id="ARBA00007937"/>
    </source>
</evidence>
<dbReference type="UniPathway" id="UPA00557">
    <property type="reaction ID" value="UER00612"/>
</dbReference>
<evidence type="ECO:0000256" key="4">
    <source>
        <dbReference type="ARBA" id="ARBA00013113"/>
    </source>
</evidence>
<dbReference type="PANTHER" id="PTHR12563:SF17">
    <property type="entry name" value="DIHYDROXYACETONE PHOSPHATE ACYLTRANSFERASE"/>
    <property type="match status" value="1"/>
</dbReference>
<comment type="catalytic activity">
    <reaction evidence="11">
        <text>sn-glycerol 3-phosphate + an acyl-CoA = a 1-acyl-sn-glycero-3-phosphate + CoA</text>
        <dbReference type="Rhea" id="RHEA:15325"/>
        <dbReference type="ChEBI" id="CHEBI:57287"/>
        <dbReference type="ChEBI" id="CHEBI:57597"/>
        <dbReference type="ChEBI" id="CHEBI:57970"/>
        <dbReference type="ChEBI" id="CHEBI:58342"/>
        <dbReference type="EC" id="2.3.1.15"/>
    </reaction>
</comment>
<feature type="domain" description="Phospholipid/glycerol acyltransferase" evidence="12">
    <location>
        <begin position="99"/>
        <end position="226"/>
    </location>
</feature>
<dbReference type="EMBL" id="JACFXU010000013">
    <property type="protein sequence ID" value="MBA6411807.1"/>
    <property type="molecule type" value="Genomic_DNA"/>
</dbReference>
<name>A0A7W2TTN9_9GAMM</name>
<keyword evidence="8" id="KW-0444">Lipid biosynthesis</keyword>
<evidence type="ECO:0000259" key="12">
    <source>
        <dbReference type="SMART" id="SM00563"/>
    </source>
</evidence>
<evidence type="ECO:0000256" key="8">
    <source>
        <dbReference type="ARBA" id="ARBA00023209"/>
    </source>
</evidence>
<dbReference type="GO" id="GO:0016024">
    <property type="term" value="P:CDP-diacylglycerol biosynthetic process"/>
    <property type="evidence" value="ECO:0007669"/>
    <property type="project" value="UniProtKB-UniPathway"/>
</dbReference>
<comment type="similarity">
    <text evidence="3">Belongs to the GPAT/DAPAT family.</text>
</comment>
<evidence type="ECO:0000256" key="7">
    <source>
        <dbReference type="ARBA" id="ARBA00023136"/>
    </source>
</evidence>
<organism evidence="13 14">
    <name type="scientific">Sediminihaliea albiluteola</name>
    <dbReference type="NCBI Taxonomy" id="2758564"/>
    <lineage>
        <taxon>Bacteria</taxon>
        <taxon>Pseudomonadati</taxon>
        <taxon>Pseudomonadota</taxon>
        <taxon>Gammaproteobacteria</taxon>
        <taxon>Cellvibrionales</taxon>
        <taxon>Halieaceae</taxon>
        <taxon>Sediminihaliea</taxon>
    </lineage>
</organism>
<dbReference type="GO" id="GO:0004366">
    <property type="term" value="F:glycerol-3-phosphate O-acyltransferase activity"/>
    <property type="evidence" value="ECO:0007669"/>
    <property type="project" value="UniProtKB-EC"/>
</dbReference>
<dbReference type="RefSeq" id="WP_182168663.1">
    <property type="nucleotide sequence ID" value="NZ_JACFXU010000013.1"/>
</dbReference>
<dbReference type="PIRSF" id="PIRSF000437">
    <property type="entry name" value="GPAT_DHAPAT"/>
    <property type="match status" value="1"/>
</dbReference>
<keyword evidence="8" id="KW-0594">Phospholipid biosynthesis</keyword>
<evidence type="ECO:0000256" key="10">
    <source>
        <dbReference type="ARBA" id="ARBA00023315"/>
    </source>
</evidence>
<keyword evidence="9" id="KW-1208">Phospholipid metabolism</keyword>
<evidence type="ECO:0000256" key="9">
    <source>
        <dbReference type="ARBA" id="ARBA00023264"/>
    </source>
</evidence>
<dbReference type="EC" id="2.3.1.15" evidence="4"/>
<keyword evidence="10 13" id="KW-0012">Acyltransferase</keyword>
<accession>A0A7W2TTN9</accession>
<evidence type="ECO:0000256" key="5">
    <source>
        <dbReference type="ARBA" id="ARBA00013432"/>
    </source>
</evidence>
<keyword evidence="6 13" id="KW-0808">Transferase</keyword>
<evidence type="ECO:0000256" key="1">
    <source>
        <dbReference type="ARBA" id="ARBA00004184"/>
    </source>
</evidence>
<dbReference type="GO" id="GO:0012505">
    <property type="term" value="C:endomembrane system"/>
    <property type="evidence" value="ECO:0007669"/>
    <property type="project" value="UniProtKB-SubCell"/>
</dbReference>
<evidence type="ECO:0000313" key="14">
    <source>
        <dbReference type="Proteomes" id="UP000539350"/>
    </source>
</evidence>
<dbReference type="SUPFAM" id="SSF69593">
    <property type="entry name" value="Glycerol-3-phosphate (1)-acyltransferase"/>
    <property type="match status" value="1"/>
</dbReference>
<dbReference type="CDD" id="cd07993">
    <property type="entry name" value="LPLAT_DHAPAT-like"/>
    <property type="match status" value="1"/>
</dbReference>
<dbReference type="GO" id="GO:0005886">
    <property type="term" value="C:plasma membrane"/>
    <property type="evidence" value="ECO:0007669"/>
    <property type="project" value="TreeGrafter"/>
</dbReference>
<dbReference type="SMART" id="SM00563">
    <property type="entry name" value="PlsC"/>
    <property type="match status" value="1"/>
</dbReference>
<dbReference type="AlphaFoldDB" id="A0A7W2TTN9"/>
<keyword evidence="8" id="KW-0443">Lipid metabolism</keyword>
<dbReference type="Proteomes" id="UP000539350">
    <property type="component" value="Unassembled WGS sequence"/>
</dbReference>
<protein>
    <recommendedName>
        <fullName evidence="5">Glycerol-3-phosphate acyltransferase</fullName>
        <ecNumber evidence="4">2.3.1.15</ecNumber>
    </recommendedName>
</protein>
<dbReference type="InterPro" id="IPR045520">
    <property type="entry name" value="GPAT/DHAPAT_C"/>
</dbReference>
<dbReference type="Pfam" id="PF01553">
    <property type="entry name" value="Acyltransferase"/>
    <property type="match status" value="1"/>
</dbReference>
<dbReference type="InterPro" id="IPR022284">
    <property type="entry name" value="GPAT/DHAPAT"/>
</dbReference>
<dbReference type="InterPro" id="IPR041728">
    <property type="entry name" value="GPAT/DHAPAT_LPLAT"/>
</dbReference>
<dbReference type="InterPro" id="IPR002123">
    <property type="entry name" value="Plipid/glycerol_acylTrfase"/>
</dbReference>
<keyword evidence="14" id="KW-1185">Reference proteome</keyword>
<comment type="caution">
    <text evidence="13">The sequence shown here is derived from an EMBL/GenBank/DDBJ whole genome shotgun (WGS) entry which is preliminary data.</text>
</comment>
<evidence type="ECO:0000256" key="6">
    <source>
        <dbReference type="ARBA" id="ARBA00022679"/>
    </source>
</evidence>
<comment type="pathway">
    <text evidence="2">Phospholipid metabolism; CDP-diacylglycerol biosynthesis; CDP-diacylglycerol from sn-glycerol 3-phosphate: step 1/3.</text>
</comment>
<keyword evidence="7" id="KW-0472">Membrane</keyword>
<gene>
    <name evidence="13" type="ORF">H2508_01625</name>
</gene>
<comment type="subcellular location">
    <subcellularLocation>
        <location evidence="1">Endomembrane system</location>
        <topology evidence="1">Peripheral membrane protein</topology>
    </subcellularLocation>
</comment>
<dbReference type="Pfam" id="PF19277">
    <property type="entry name" value="GPAT_C"/>
    <property type="match status" value="1"/>
</dbReference>
<evidence type="ECO:0000313" key="13">
    <source>
        <dbReference type="EMBL" id="MBA6411807.1"/>
    </source>
</evidence>
<evidence type="ECO:0000256" key="11">
    <source>
        <dbReference type="ARBA" id="ARBA00048427"/>
    </source>
</evidence>
<dbReference type="PANTHER" id="PTHR12563">
    <property type="entry name" value="GLYCEROL-3-PHOSPHATE ACYLTRANSFERASE"/>
    <property type="match status" value="1"/>
</dbReference>
<reference evidence="13 14" key="1">
    <citation type="submission" date="2020-07" db="EMBL/GenBank/DDBJ databases">
        <title>Halieaceae bacterium, F7430, whole genome shotgun sequencing project.</title>
        <authorList>
            <person name="Jiang S."/>
            <person name="Liu Z.W."/>
            <person name="Du Z.J."/>
        </authorList>
    </citation>
    <scope>NUCLEOTIDE SEQUENCE [LARGE SCALE GENOMIC DNA]</scope>
    <source>
        <strain evidence="13 14">F7430</strain>
    </source>
</reference>
<sequence>MARKAIPKAAKPIIKAVTAQEGFHNGIQSLATSEGISEAEVRARVKQCLGEIVAIPSERFRSFAGYISKTMVSLGYESPVICDPKQLESLRELMKKHPVALLWTHKSHVDGSAVIATLHENGFPMLHSFGGANMAFAGVGYSGRRSGIIFIRRSFADDNCYKFALRQYLGYLMEKRSPFSWAFEGTRSRIGKLMPPRLGLLKYLVESAAATGTEGLRLVPVSLSYDLISDVDDYAAEESGSKKTQENFSWFMSYLKRLRSPMGRIYMNFGEAVAVDAPKALRNEDNDLYRLAFQVAVNANRVTPITMPALVCMALIGALPRALTMQQLSDQVLALAAWAEERDITLTSSYSEADRKQLESVMELMVRRGVIKRHENGLETMLGFNEQNHSAAAYYRNTAVHFFVNKAIVELALMRVAVSQREDKQALLYEEARWIRNLLKHEFYFLPTDQFEQEIKTEIDKVDPKWETAITADSESPVPRILANTGPLVVHATLLDIIEAYLIMAKVLEKNISEESKTKAEWVAMALKFGQQAFLQRLISSNASIGRQVLDNAYRWLEGEGLAPATQENLEQLSKLRQRLERTVRRGDLLRSFTAL</sequence>
<proteinExistence type="inferred from homology"/>
<evidence type="ECO:0000256" key="2">
    <source>
        <dbReference type="ARBA" id="ARBA00004765"/>
    </source>
</evidence>